<organism evidence="1 2">
    <name type="scientific">Glomerella acutata</name>
    <name type="common">Colletotrichum acutatum</name>
    <dbReference type="NCBI Taxonomy" id="27357"/>
    <lineage>
        <taxon>Eukaryota</taxon>
        <taxon>Fungi</taxon>
        <taxon>Dikarya</taxon>
        <taxon>Ascomycota</taxon>
        <taxon>Pezizomycotina</taxon>
        <taxon>Sordariomycetes</taxon>
        <taxon>Hypocreomycetidae</taxon>
        <taxon>Glomerellales</taxon>
        <taxon>Glomerellaceae</taxon>
        <taxon>Colletotrichum</taxon>
        <taxon>Colletotrichum acutatum species complex</taxon>
    </lineage>
</organism>
<dbReference type="Proteomes" id="UP001244207">
    <property type="component" value="Unassembled WGS sequence"/>
</dbReference>
<accession>A0AAD8USB0</accession>
<dbReference type="RefSeq" id="XP_060367034.1">
    <property type="nucleotide sequence ID" value="XM_060507843.1"/>
</dbReference>
<name>A0AAD8USB0_GLOAC</name>
<comment type="caution">
    <text evidence="1">The sequence shown here is derived from an EMBL/GenBank/DDBJ whole genome shotgun (WGS) entry which is preliminary data.</text>
</comment>
<evidence type="ECO:0000313" key="1">
    <source>
        <dbReference type="EMBL" id="KAK1726979.1"/>
    </source>
</evidence>
<dbReference type="AlphaFoldDB" id="A0AAD8USB0"/>
<dbReference type="EMBL" id="JAHMHS010000028">
    <property type="protein sequence ID" value="KAK1726979.1"/>
    <property type="molecule type" value="Genomic_DNA"/>
</dbReference>
<gene>
    <name evidence="1" type="ORF">BDZ83DRAFT_614578</name>
</gene>
<sequence length="464" mass="53225">MPPHLPNEVLLAVIGTLRSSKSTLERPAQNCATLSKLCRVSRGFQQVAEPFLYESIFLSDDRLSAFVVTIEHRPYLGSYVKELDIPVGGLTGLTRFWLRKRLEERQDSIDHSPFRRAIGLALNSKQLMSGRDADLEGIYLLLLAMLLPEVEVVHFAPNTVMMEFVAEVDRSGPFPRLQQVYAEGVGTDEEGLKEGMPARLCEAFLSPTVQIFHGFHVEWLRHIKWRGAERMSLKSVHLGRSLCNGTGVKDLLSHCPDLERVSIKWAGTYLQHDTENIDFPFYDQIGEALRRYGHNLRELELDCLEENHYNCDYPRTIEELEEERIGSLREMMRLRTLRLPLDLLLGEDDYTPHLEEEDHEIGPQMLALTLSDVLPSSLEILELMSCPWNGIEHLHTQIHDLLATGQMANLRSILVERHRGEFHRDIAHLGWNASIIEDSYTSLPDLKWEWNTLFIARKECSRIA</sequence>
<keyword evidence="2" id="KW-1185">Reference proteome</keyword>
<evidence type="ECO:0008006" key="3">
    <source>
        <dbReference type="Google" id="ProtNLM"/>
    </source>
</evidence>
<evidence type="ECO:0000313" key="2">
    <source>
        <dbReference type="Proteomes" id="UP001244207"/>
    </source>
</evidence>
<proteinExistence type="predicted"/>
<reference evidence="1" key="1">
    <citation type="submission" date="2021-12" db="EMBL/GenBank/DDBJ databases">
        <title>Comparative genomics, transcriptomics and evolutionary studies reveal genomic signatures of adaptation to plant cell wall in hemibiotrophic fungi.</title>
        <authorList>
            <consortium name="DOE Joint Genome Institute"/>
            <person name="Baroncelli R."/>
            <person name="Diaz J.F."/>
            <person name="Benocci T."/>
            <person name="Peng M."/>
            <person name="Battaglia E."/>
            <person name="Haridas S."/>
            <person name="Andreopoulos W."/>
            <person name="Labutti K."/>
            <person name="Pangilinan J."/>
            <person name="Floch G.L."/>
            <person name="Makela M.R."/>
            <person name="Henrissat B."/>
            <person name="Grigoriev I.V."/>
            <person name="Crouch J.A."/>
            <person name="De Vries R.P."/>
            <person name="Sukno S.A."/>
            <person name="Thon M.R."/>
        </authorList>
    </citation>
    <scope>NUCLEOTIDE SEQUENCE</scope>
    <source>
        <strain evidence="1">CBS 112980</strain>
    </source>
</reference>
<protein>
    <recommendedName>
        <fullName evidence="3">F-box domain-containing protein</fullName>
    </recommendedName>
</protein>
<dbReference type="GeneID" id="85391742"/>